<dbReference type="AlphaFoldDB" id="A0A940WTL5"/>
<dbReference type="EMBL" id="JAGKSQ010000006">
    <property type="protein sequence ID" value="MBP3952519.1"/>
    <property type="molecule type" value="Genomic_DNA"/>
</dbReference>
<evidence type="ECO:0000313" key="3">
    <source>
        <dbReference type="Proteomes" id="UP000678228"/>
    </source>
</evidence>
<keyword evidence="3" id="KW-1185">Reference proteome</keyword>
<gene>
    <name evidence="2" type="ORF">J7W16_15445</name>
</gene>
<accession>A0A940WTL5</accession>
<keyword evidence="1" id="KW-0812">Transmembrane</keyword>
<evidence type="ECO:0000313" key="2">
    <source>
        <dbReference type="EMBL" id="MBP3952519.1"/>
    </source>
</evidence>
<feature type="transmembrane region" description="Helical" evidence="1">
    <location>
        <begin position="14"/>
        <end position="35"/>
    </location>
</feature>
<dbReference type="Pfam" id="PF20136">
    <property type="entry name" value="DUF6526"/>
    <property type="match status" value="1"/>
</dbReference>
<protein>
    <submittedName>
        <fullName evidence="2">Uncharacterized protein</fullName>
    </submittedName>
</protein>
<proteinExistence type="predicted"/>
<comment type="caution">
    <text evidence="2">The sequence shown here is derived from an EMBL/GenBank/DDBJ whole genome shotgun (WGS) entry which is preliminary data.</text>
</comment>
<organism evidence="2 3">
    <name type="scientific">Halalkalibacter suaedae</name>
    <dbReference type="NCBI Taxonomy" id="2822140"/>
    <lineage>
        <taxon>Bacteria</taxon>
        <taxon>Bacillati</taxon>
        <taxon>Bacillota</taxon>
        <taxon>Bacilli</taxon>
        <taxon>Bacillales</taxon>
        <taxon>Bacillaceae</taxon>
        <taxon>Halalkalibacter</taxon>
    </lineage>
</organism>
<reference evidence="2" key="1">
    <citation type="submission" date="2021-03" db="EMBL/GenBank/DDBJ databases">
        <title>Bacillus suaedae sp. nov., isolated from Suaeda aralocaspica.</title>
        <authorList>
            <person name="Lei R.F.R."/>
        </authorList>
    </citation>
    <scope>NUCLEOTIDE SEQUENCE</scope>
    <source>
        <strain evidence="2">YZJH907-2</strain>
    </source>
</reference>
<keyword evidence="1" id="KW-1133">Transmembrane helix</keyword>
<sequence>MEQNYNKHAMIDPLFHYVLTPLALLTVILSIIQLVGGFSLASLLSVIGAFLFLFIVAKVRLYALKLQDRLIRSEENFRYFVLTGKRLDNRVSMKQLIALRFASDEELPRLVDKAVSESLTPNQIKQLVENWRADYHRV</sequence>
<name>A0A940WTL5_9BACI</name>
<dbReference type="Proteomes" id="UP000678228">
    <property type="component" value="Unassembled WGS sequence"/>
</dbReference>
<keyword evidence="1" id="KW-0472">Membrane</keyword>
<dbReference type="RefSeq" id="WP_210598294.1">
    <property type="nucleotide sequence ID" value="NZ_JAGKSQ010000006.1"/>
</dbReference>
<feature type="transmembrane region" description="Helical" evidence="1">
    <location>
        <begin position="41"/>
        <end position="63"/>
    </location>
</feature>
<evidence type="ECO:0000256" key="1">
    <source>
        <dbReference type="SAM" id="Phobius"/>
    </source>
</evidence>
<dbReference type="InterPro" id="IPR045385">
    <property type="entry name" value="DUF6526"/>
</dbReference>